<protein>
    <recommendedName>
        <fullName evidence="2">LysM domain-containing protein</fullName>
    </recommendedName>
</protein>
<dbReference type="EMBL" id="KI630612">
    <property type="protein sequence ID" value="EYU35583.1"/>
    <property type="molecule type" value="Genomic_DNA"/>
</dbReference>
<reference evidence="3 4" key="1">
    <citation type="journal article" date="2013" name="Proc. Natl. Acad. Sci. U.S.A.">
        <title>Fine-scale variation in meiotic recombination in Mimulus inferred from population shotgun sequencing.</title>
        <authorList>
            <person name="Hellsten U."/>
            <person name="Wright K.M."/>
            <person name="Jenkins J."/>
            <person name="Shu S."/>
            <person name="Yuan Y."/>
            <person name="Wessler S.R."/>
            <person name="Schmutz J."/>
            <person name="Willis J.H."/>
            <person name="Rokhsar D.S."/>
        </authorList>
    </citation>
    <scope>NUCLEOTIDE SEQUENCE [LARGE SCALE GENOMIC DNA]</scope>
    <source>
        <strain evidence="4">cv. DUN x IM62</strain>
    </source>
</reference>
<gene>
    <name evidence="3" type="ORF">MIMGU_mgv1a008181mg</name>
</gene>
<dbReference type="OrthoDB" id="538216at2759"/>
<dbReference type="eggNOG" id="KOG2850">
    <property type="taxonomic scope" value="Eukaryota"/>
</dbReference>
<feature type="region of interest" description="Disordered" evidence="1">
    <location>
        <begin position="317"/>
        <end position="338"/>
    </location>
</feature>
<feature type="region of interest" description="Disordered" evidence="1">
    <location>
        <begin position="1"/>
        <end position="39"/>
    </location>
</feature>
<dbReference type="Proteomes" id="UP000030748">
    <property type="component" value="Unassembled WGS sequence"/>
</dbReference>
<dbReference type="CDD" id="cd00118">
    <property type="entry name" value="LysM"/>
    <property type="match status" value="1"/>
</dbReference>
<sequence>MERERFLQMNGNGGEFSHTGTVRSSSPSRSVPISSPPHAANGAGVNGGVNYILHTVSKFDTLAGVAIKYGVEVADIKKLNGLVTDLQIFALKTIQIPLPGRHPPSPSLCNGHGTPPRPSNSQQIESNRRHSDLFDSFPSLKLKSSSAQKVSPAMSTLQGYYGLKPPADQKGAAEGFEMSSYRKGGAHYLEDGPFVESSHISNPPLSQHRKSKSAANCLMLENIDLTDKDVDNSSDSSKWIEKLMKQHRKSDAIFSSPTPEKLLKENTTTPISAITGKGLALRPKSGNRTVAVNGGEAGKPNLIPTGSGDSSLVTDNSVNGVRKSSSTSCLEDSDNGASSSIWPTSMWGLKTDFQALSTSSITRPIFDGLPRPANRRNKAALD</sequence>
<feature type="domain" description="LysM" evidence="2">
    <location>
        <begin position="52"/>
        <end position="96"/>
    </location>
</feature>
<evidence type="ECO:0000313" key="3">
    <source>
        <dbReference type="EMBL" id="EYU35583.1"/>
    </source>
</evidence>
<evidence type="ECO:0000259" key="2">
    <source>
        <dbReference type="PROSITE" id="PS51782"/>
    </source>
</evidence>
<dbReference type="SUPFAM" id="SSF54106">
    <property type="entry name" value="LysM domain"/>
    <property type="match status" value="1"/>
</dbReference>
<dbReference type="InterPro" id="IPR018392">
    <property type="entry name" value="LysM"/>
</dbReference>
<evidence type="ECO:0000313" key="4">
    <source>
        <dbReference type="Proteomes" id="UP000030748"/>
    </source>
</evidence>
<dbReference type="KEGG" id="egt:105960024"/>
<dbReference type="OMA" id="KSAANCL"/>
<dbReference type="AlphaFoldDB" id="A0A022R7C2"/>
<dbReference type="InterPro" id="IPR045030">
    <property type="entry name" value="LYSM1-4"/>
</dbReference>
<dbReference type="PANTHER" id="PTHR20932">
    <property type="entry name" value="LYSM AND PUTATIVE PEPTIDOGLYCAN-BINDING DOMAIN-CONTAINING PROTEIN"/>
    <property type="match status" value="1"/>
</dbReference>
<dbReference type="PhylomeDB" id="A0A022R7C2"/>
<accession>A0A022R7C2</accession>
<dbReference type="Pfam" id="PF01476">
    <property type="entry name" value="LysM"/>
    <property type="match status" value="1"/>
</dbReference>
<dbReference type="PANTHER" id="PTHR20932:SF55">
    <property type="entry name" value="LYSM DOMAIN-CONTAINING PROTEIN"/>
    <property type="match status" value="1"/>
</dbReference>
<organism evidence="3 4">
    <name type="scientific">Erythranthe guttata</name>
    <name type="common">Yellow monkey flower</name>
    <name type="synonym">Mimulus guttatus</name>
    <dbReference type="NCBI Taxonomy" id="4155"/>
    <lineage>
        <taxon>Eukaryota</taxon>
        <taxon>Viridiplantae</taxon>
        <taxon>Streptophyta</taxon>
        <taxon>Embryophyta</taxon>
        <taxon>Tracheophyta</taxon>
        <taxon>Spermatophyta</taxon>
        <taxon>Magnoliopsida</taxon>
        <taxon>eudicotyledons</taxon>
        <taxon>Gunneridae</taxon>
        <taxon>Pentapetalae</taxon>
        <taxon>asterids</taxon>
        <taxon>lamiids</taxon>
        <taxon>Lamiales</taxon>
        <taxon>Phrymaceae</taxon>
        <taxon>Erythranthe</taxon>
    </lineage>
</organism>
<name>A0A022R7C2_ERYGU</name>
<dbReference type="Gene3D" id="3.10.350.10">
    <property type="entry name" value="LysM domain"/>
    <property type="match status" value="1"/>
</dbReference>
<dbReference type="PROSITE" id="PS51782">
    <property type="entry name" value="LYSM"/>
    <property type="match status" value="1"/>
</dbReference>
<proteinExistence type="predicted"/>
<keyword evidence="4" id="KW-1185">Reference proteome</keyword>
<evidence type="ECO:0000256" key="1">
    <source>
        <dbReference type="SAM" id="MobiDB-lite"/>
    </source>
</evidence>
<dbReference type="InterPro" id="IPR036779">
    <property type="entry name" value="LysM_dom_sf"/>
</dbReference>
<feature type="compositionally biased region" description="Low complexity" evidence="1">
    <location>
        <begin position="22"/>
        <end position="39"/>
    </location>
</feature>
<dbReference type="SMART" id="SM00257">
    <property type="entry name" value="LysM"/>
    <property type="match status" value="1"/>
</dbReference>
<feature type="region of interest" description="Disordered" evidence="1">
    <location>
        <begin position="101"/>
        <end position="129"/>
    </location>
</feature>